<keyword evidence="2" id="KW-1003">Cell membrane</keyword>
<keyword evidence="8" id="KW-1185">Reference proteome</keyword>
<feature type="transmembrane region" description="Helical" evidence="6">
    <location>
        <begin position="85"/>
        <end position="104"/>
    </location>
</feature>
<evidence type="ECO:0000313" key="8">
    <source>
        <dbReference type="Proteomes" id="UP001314681"/>
    </source>
</evidence>
<reference evidence="7 8" key="1">
    <citation type="submission" date="2021-06" db="EMBL/GenBank/DDBJ databases">
        <title>Description of novel taxa of the family Lachnospiraceae.</title>
        <authorList>
            <person name="Chaplin A.V."/>
            <person name="Sokolova S.R."/>
            <person name="Pikina A.P."/>
            <person name="Korzhanova M."/>
            <person name="Belova V."/>
            <person name="Korostin D."/>
            <person name="Efimov B.A."/>
        </authorList>
    </citation>
    <scope>NUCLEOTIDE SEQUENCE [LARGE SCALE GENOMIC DNA]</scope>
    <source>
        <strain evidence="7 8">ASD4241</strain>
    </source>
</reference>
<dbReference type="PIRSF" id="PIRSF038958">
    <property type="entry name" value="PG_synth_SpoVB"/>
    <property type="match status" value="1"/>
</dbReference>
<evidence type="ECO:0000256" key="5">
    <source>
        <dbReference type="ARBA" id="ARBA00023136"/>
    </source>
</evidence>
<keyword evidence="3 6" id="KW-0812">Transmembrane</keyword>
<dbReference type="InterPro" id="IPR024923">
    <property type="entry name" value="PG_synth_SpoVB"/>
</dbReference>
<feature type="transmembrane region" description="Helical" evidence="6">
    <location>
        <begin position="445"/>
        <end position="464"/>
    </location>
</feature>
<feature type="transmembrane region" description="Helical" evidence="6">
    <location>
        <begin position="476"/>
        <end position="500"/>
    </location>
</feature>
<evidence type="ECO:0000256" key="4">
    <source>
        <dbReference type="ARBA" id="ARBA00022989"/>
    </source>
</evidence>
<feature type="transmembrane region" description="Helical" evidence="6">
    <location>
        <begin position="414"/>
        <end position="433"/>
    </location>
</feature>
<dbReference type="InterPro" id="IPR002797">
    <property type="entry name" value="Polysacc_synth"/>
</dbReference>
<dbReference type="InterPro" id="IPR050833">
    <property type="entry name" value="Poly_Biosynth_Transport"/>
</dbReference>
<feature type="transmembrane region" description="Helical" evidence="6">
    <location>
        <begin position="42"/>
        <end position="65"/>
    </location>
</feature>
<dbReference type="CDD" id="cd13124">
    <property type="entry name" value="MATE_SpoVB_like"/>
    <property type="match status" value="1"/>
</dbReference>
<feature type="transmembrane region" description="Helical" evidence="6">
    <location>
        <begin position="387"/>
        <end position="408"/>
    </location>
</feature>
<dbReference type="Proteomes" id="UP001314681">
    <property type="component" value="Unassembled WGS sequence"/>
</dbReference>
<proteinExistence type="predicted"/>
<feature type="transmembrane region" description="Helical" evidence="6">
    <location>
        <begin position="352"/>
        <end position="375"/>
    </location>
</feature>
<accession>A0ABS6K5I5</accession>
<keyword evidence="5 6" id="KW-0472">Membrane</keyword>
<dbReference type="PANTHER" id="PTHR30250">
    <property type="entry name" value="PST FAMILY PREDICTED COLANIC ACID TRANSPORTER"/>
    <property type="match status" value="1"/>
</dbReference>
<evidence type="ECO:0000256" key="2">
    <source>
        <dbReference type="ARBA" id="ARBA00022475"/>
    </source>
</evidence>
<protein>
    <submittedName>
        <fullName evidence="7">Polysaccharide biosynthesis protein</fullName>
    </submittedName>
</protein>
<feature type="transmembrane region" description="Helical" evidence="6">
    <location>
        <begin position="324"/>
        <end position="340"/>
    </location>
</feature>
<feature type="transmembrane region" description="Helical" evidence="6">
    <location>
        <begin position="124"/>
        <end position="147"/>
    </location>
</feature>
<sequence length="513" mass="56117">MKKHMLIRGTLILTITGLVTRIIGFFYRIFLSHTIGAEGMGIYQLIFPIHSICFSLTVAGIQTAISRFVAAKVSTGDDRSAKDTLYVGLGLSTVLSFLASYILFQYAPWLSVHMLGEPRCSVLLQITAISIPFGSIHACINGYYYGLQKTSVPAMTQLIEQVVRVASVYLLYLICLEKGFAVTASIAVIGLAVGELVSTLYSLTALGYHFHRNPVQSSRTATPFSQLRNIFTLSLPLTANRVLINLLQSAEAILIPGQLRLFGMDNTGALSVYGVLTGMSMPLILFPSAITNSVSVMLLPAVAEAQARNDRRMIGKTIENTIKYCLILGIMCTGVFLAFGDEMGLFIFNNEMAGSFIVTLAWICPFLYLTTTLFSIMNGLGKTTTTFLFNMFGLGIRIAFVFFCVPRYGIKGYLWGVLISELVLTFMGMFVLNREAAMDFPLHDWVVKPVISILIAIGGGLLSYSVLKKLSIPLDLIVMGISAGIICVLYVILLLAFGALHLRKPYSGVKEGR</sequence>
<evidence type="ECO:0000256" key="1">
    <source>
        <dbReference type="ARBA" id="ARBA00004651"/>
    </source>
</evidence>
<dbReference type="RefSeq" id="WP_158350000.1">
    <property type="nucleotide sequence ID" value="NZ_JAHQCX010000004.1"/>
</dbReference>
<feature type="transmembrane region" description="Helical" evidence="6">
    <location>
        <begin position="168"/>
        <end position="193"/>
    </location>
</feature>
<feature type="transmembrane region" description="Helical" evidence="6">
    <location>
        <begin position="12"/>
        <end position="30"/>
    </location>
</feature>
<evidence type="ECO:0000256" key="6">
    <source>
        <dbReference type="SAM" id="Phobius"/>
    </source>
</evidence>
<name>A0ABS6K5I5_9FIRM</name>
<feature type="transmembrane region" description="Helical" evidence="6">
    <location>
        <begin position="283"/>
        <end position="303"/>
    </location>
</feature>
<dbReference type="Pfam" id="PF01943">
    <property type="entry name" value="Polysacc_synt"/>
    <property type="match status" value="1"/>
</dbReference>
<organism evidence="7 8">
    <name type="scientific">Diplocloster modestus</name>
    <dbReference type="NCBI Taxonomy" id="2850322"/>
    <lineage>
        <taxon>Bacteria</taxon>
        <taxon>Bacillati</taxon>
        <taxon>Bacillota</taxon>
        <taxon>Clostridia</taxon>
        <taxon>Lachnospirales</taxon>
        <taxon>Lachnospiraceae</taxon>
        <taxon>Diplocloster</taxon>
    </lineage>
</organism>
<dbReference type="EMBL" id="JAHQCX010000004">
    <property type="protein sequence ID" value="MBU9725779.1"/>
    <property type="molecule type" value="Genomic_DNA"/>
</dbReference>
<comment type="subcellular location">
    <subcellularLocation>
        <location evidence="1">Cell membrane</location>
        <topology evidence="1">Multi-pass membrane protein</topology>
    </subcellularLocation>
</comment>
<keyword evidence="4 6" id="KW-1133">Transmembrane helix</keyword>
<evidence type="ECO:0000313" key="7">
    <source>
        <dbReference type="EMBL" id="MBU9725779.1"/>
    </source>
</evidence>
<gene>
    <name evidence="7" type="ORF">KTH90_07100</name>
</gene>
<evidence type="ECO:0000256" key="3">
    <source>
        <dbReference type="ARBA" id="ARBA00022692"/>
    </source>
</evidence>
<comment type="caution">
    <text evidence="7">The sequence shown here is derived from an EMBL/GenBank/DDBJ whole genome shotgun (WGS) entry which is preliminary data.</text>
</comment>
<dbReference type="PANTHER" id="PTHR30250:SF21">
    <property type="entry name" value="LIPID II FLIPPASE MURJ"/>
    <property type="match status" value="1"/>
</dbReference>